<dbReference type="GO" id="GO:0071973">
    <property type="term" value="P:bacterial-type flagellum-dependent cell motility"/>
    <property type="evidence" value="ECO:0007669"/>
    <property type="project" value="InterPro"/>
</dbReference>
<name>A0A935T7R0_9PROT</name>
<evidence type="ECO:0000313" key="12">
    <source>
        <dbReference type="Proteomes" id="UP000706151"/>
    </source>
</evidence>
<organism evidence="11 12">
    <name type="scientific">Candidatus Accumulibacter affinis</name>
    <dbReference type="NCBI Taxonomy" id="2954384"/>
    <lineage>
        <taxon>Bacteria</taxon>
        <taxon>Pseudomonadati</taxon>
        <taxon>Pseudomonadota</taxon>
        <taxon>Betaproteobacteria</taxon>
        <taxon>Candidatus Accumulibacter</taxon>
    </lineage>
</organism>
<dbReference type="EMBL" id="JADJOT010000002">
    <property type="protein sequence ID" value="MBK7952854.1"/>
    <property type="molecule type" value="Genomic_DNA"/>
</dbReference>
<dbReference type="GO" id="GO:0003774">
    <property type="term" value="F:cytoskeletal motor activity"/>
    <property type="evidence" value="ECO:0007669"/>
    <property type="project" value="InterPro"/>
</dbReference>
<dbReference type="HAMAP" id="MF_00415">
    <property type="entry name" value="FlgH"/>
    <property type="match status" value="1"/>
</dbReference>
<proteinExistence type="inferred from homology"/>
<dbReference type="InterPro" id="IPR000527">
    <property type="entry name" value="Flag_Lring"/>
</dbReference>
<accession>A0A935T7R0</accession>
<gene>
    <name evidence="9" type="primary">flgH</name>
    <name evidence="11" type="ORF">IPK02_02175</name>
</gene>
<keyword evidence="8 9" id="KW-0998">Cell outer membrane</keyword>
<feature type="signal peptide" evidence="10">
    <location>
        <begin position="1"/>
        <end position="21"/>
    </location>
</feature>
<keyword evidence="6 9" id="KW-0472">Membrane</keyword>
<keyword evidence="5 10" id="KW-0732">Signal</keyword>
<dbReference type="PANTHER" id="PTHR34933">
    <property type="entry name" value="FLAGELLAR L-RING PROTEIN"/>
    <property type="match status" value="1"/>
</dbReference>
<protein>
    <recommendedName>
        <fullName evidence="9">Flagellar L-ring protein</fullName>
    </recommendedName>
    <alternativeName>
        <fullName evidence="9">Basal body L-ring protein</fullName>
    </alternativeName>
</protein>
<dbReference type="PRINTS" id="PR01008">
    <property type="entry name" value="FLGLRINGFLGH"/>
</dbReference>
<dbReference type="PANTHER" id="PTHR34933:SF3">
    <property type="entry name" value="FLAGELLAR L-RING PROTEIN"/>
    <property type="match status" value="1"/>
</dbReference>
<reference evidence="11 12" key="1">
    <citation type="submission" date="2020-10" db="EMBL/GenBank/DDBJ databases">
        <title>Connecting structure to function with the recovery of over 1000 high-quality activated sludge metagenome-assembled genomes encoding full-length rRNA genes using long-read sequencing.</title>
        <authorList>
            <person name="Singleton C.M."/>
            <person name="Petriglieri F."/>
            <person name="Kristensen J.M."/>
            <person name="Kirkegaard R.H."/>
            <person name="Michaelsen T.Y."/>
            <person name="Andersen M.H."/>
            <person name="Karst S.M."/>
            <person name="Dueholm M.S."/>
            <person name="Nielsen P.H."/>
            <person name="Albertsen M."/>
        </authorList>
    </citation>
    <scope>NUCLEOTIDE SEQUENCE [LARGE SCALE GENOMIC DNA]</scope>
    <source>
        <strain evidence="11">Fred_18-Q3-R57-64_BAT3C.720</strain>
    </source>
</reference>
<comment type="caution">
    <text evidence="11">The sequence shown here is derived from an EMBL/GenBank/DDBJ whole genome shotgun (WGS) entry which is preliminary data.</text>
</comment>
<keyword evidence="11" id="KW-0282">Flagellum</keyword>
<evidence type="ECO:0000256" key="6">
    <source>
        <dbReference type="ARBA" id="ARBA00023136"/>
    </source>
</evidence>
<comment type="function">
    <text evidence="1 9">Assembles around the rod to form the L-ring and probably protects the motor/basal body from shearing forces during rotation.</text>
</comment>
<evidence type="ECO:0000256" key="1">
    <source>
        <dbReference type="ARBA" id="ARBA00002591"/>
    </source>
</evidence>
<comment type="subunit">
    <text evidence="4 9">The basal body constitutes a major portion of the flagellar organelle and consists of four rings (L,P,S, and M) mounted on a central rod.</text>
</comment>
<keyword evidence="7 9" id="KW-0975">Bacterial flagellum</keyword>
<dbReference type="GO" id="GO:0009427">
    <property type="term" value="C:bacterial-type flagellum basal body, distal rod, L ring"/>
    <property type="evidence" value="ECO:0007669"/>
    <property type="project" value="InterPro"/>
</dbReference>
<dbReference type="GO" id="GO:0009279">
    <property type="term" value="C:cell outer membrane"/>
    <property type="evidence" value="ECO:0007669"/>
    <property type="project" value="UniProtKB-SubCell"/>
</dbReference>
<keyword evidence="11" id="KW-0969">Cilium</keyword>
<feature type="chain" id="PRO_5037782626" description="Flagellar L-ring protein" evidence="10">
    <location>
        <begin position="22"/>
        <end position="221"/>
    </location>
</feature>
<evidence type="ECO:0000313" key="11">
    <source>
        <dbReference type="EMBL" id="MBK7952854.1"/>
    </source>
</evidence>
<evidence type="ECO:0000256" key="4">
    <source>
        <dbReference type="ARBA" id="ARBA00011439"/>
    </source>
</evidence>
<comment type="similarity">
    <text evidence="3 9">Belongs to the FlgH family.</text>
</comment>
<dbReference type="AlphaFoldDB" id="A0A935T7R0"/>
<dbReference type="Proteomes" id="UP000706151">
    <property type="component" value="Unassembled WGS sequence"/>
</dbReference>
<keyword evidence="11" id="KW-0966">Cell projection</keyword>
<comment type="subcellular location">
    <subcellularLocation>
        <location evidence="9">Cell outer membrane</location>
    </subcellularLocation>
    <subcellularLocation>
        <location evidence="9">Bacterial flagellum basal body</location>
    </subcellularLocation>
    <subcellularLocation>
        <location evidence="2">Membrane</location>
    </subcellularLocation>
</comment>
<evidence type="ECO:0000256" key="5">
    <source>
        <dbReference type="ARBA" id="ARBA00022729"/>
    </source>
</evidence>
<dbReference type="Pfam" id="PF02107">
    <property type="entry name" value="FlgH"/>
    <property type="match status" value="1"/>
</dbReference>
<evidence type="ECO:0000256" key="3">
    <source>
        <dbReference type="ARBA" id="ARBA00006929"/>
    </source>
</evidence>
<sequence length="221" mass="23085">MPPLLMLAVVLLAAACTTVPPTNVHQPMSARPAARPDALVANLAATGSIYQAGASRTLFEDRRARYVGDTITVTITENTSAATKSNNNIAKTGSINASVGPNLNLPGLSLYELKGSSSNTASGKGDAAANNVFTGTITVTVIEVLPNGNLLVSGEKQVAIGQGQEYIRLSGIVNPYFINASNTIASSQVADARIEYKESGAISEAQVIGWLARFFLTFLPF</sequence>
<evidence type="ECO:0000256" key="7">
    <source>
        <dbReference type="ARBA" id="ARBA00023143"/>
    </source>
</evidence>
<evidence type="ECO:0000256" key="2">
    <source>
        <dbReference type="ARBA" id="ARBA00004370"/>
    </source>
</evidence>
<evidence type="ECO:0000256" key="10">
    <source>
        <dbReference type="SAM" id="SignalP"/>
    </source>
</evidence>
<evidence type="ECO:0000256" key="9">
    <source>
        <dbReference type="HAMAP-Rule" id="MF_00415"/>
    </source>
</evidence>
<evidence type="ECO:0000256" key="8">
    <source>
        <dbReference type="ARBA" id="ARBA00023237"/>
    </source>
</evidence>